<comment type="subunit">
    <text evidence="2">Heterodimer of SbcC and SbcD.</text>
</comment>
<feature type="coiled-coil region" evidence="4">
    <location>
        <begin position="220"/>
        <end position="247"/>
    </location>
</feature>
<feature type="domain" description="Rad50/SbcC-type AAA" evidence="5">
    <location>
        <begin position="6"/>
        <end position="241"/>
    </location>
</feature>
<sequence length="955" mass="111187">MMKIQSITIEAFRGFLEKMVFNFQDAEVLLLYGPNGHGKTSIFDGIEWALTGEIQRFSEATDERRRTRFIRNLHANSEQTTYVTLELLINNGLVAKVTRTCTATHRDNTDYGKSKLDITIFGHDKKETKVDGEAAEELLRTWLINEIWYDKVKDASRIIGLTHMLSQEKLSDFVRGMKDGERYNSLSVLFGTEHFMKYSDVFKYTLGELKNEIQLRAGQILEVKSAISNIEENIKKLNEKLADYGNVTLKDMLLPYTNHFANIQDAYEKEDWKKVQQIITENQENLSIERFNLESAIQHLKDGKNLLDRWRSGREFLGKVSEKREKLNQCLLYNQKLKQTESLIKQLPQFQKNIAKKRELKDEIQHAVLNTRRFIQKADNINHFIRTVKETLDKVLQTKDFELFNTIKVFDFKEDMHTKNEVLQHLKDMKSAQESLTNLKENQSINEGLLENLSKTIEELKGVDQRYQNLLSSLNDYISVQTEIETCPVCGTQGISRDDLEEKVLSEQGKLSEHLPELEKRMLEIKRQIEIQNTEIKASKKQFTLAINSINDVLRKLERTVDENKDSAIREQRREQQLYSEISIIDSSLNHYIQEANKLEVDTAIPNFIEKLKQLELQLQSLLLPLSLEELANLSNRVQELNREEQQAQDDVNHFISKLDNLQCDTATIGNWTEEQIVSFLDDTSRNQLKSLEILNKKEEVTLKALNAIECAKDELQLFGYRTDLKQKQKHLRILSEENIKIEEDSEAIKEVIANIKNAVDGLNNKMIDELFDTVQKVFVHINSHPLYSELQFSKEHRNKAYRLLIYVLTGKEDSEVPANASYIFSSAQVNSIALSFFIAMSLHQKWSPLQLIGMDDPIQSMDEINVLAFIDLIRLFIEKYDKQIIISTHDYTFYNMMLRKFRFQNVAVIEYEGYSERGPVIKEQDDNHTQLVQYHPKLKCEEITAGLYKLDHKL</sequence>
<evidence type="ECO:0000313" key="6">
    <source>
        <dbReference type="EMBL" id="EJQ42361.1"/>
    </source>
</evidence>
<dbReference type="RefSeq" id="WP_002201292.1">
    <property type="nucleotide sequence ID" value="NZ_JH791996.1"/>
</dbReference>
<feature type="coiled-coil region" evidence="4">
    <location>
        <begin position="515"/>
        <end position="574"/>
    </location>
</feature>
<feature type="coiled-coil region" evidence="4">
    <location>
        <begin position="624"/>
        <end position="658"/>
    </location>
</feature>
<name>J8A1A5_BACCE</name>
<proteinExistence type="inferred from homology"/>
<dbReference type="HOGENOM" id="CLU_327568_0_0_9"/>
<gene>
    <name evidence="6" type="ORF">IEE_03926</name>
</gene>
<comment type="similarity">
    <text evidence="1">Belongs to the SMC family. SbcC subfamily.</text>
</comment>
<dbReference type="Gene3D" id="3.40.50.300">
    <property type="entry name" value="P-loop containing nucleotide triphosphate hydrolases"/>
    <property type="match status" value="2"/>
</dbReference>
<dbReference type="AlphaFoldDB" id="J8A1A5"/>
<evidence type="ECO:0000259" key="5">
    <source>
        <dbReference type="Pfam" id="PF13476"/>
    </source>
</evidence>
<evidence type="ECO:0000256" key="1">
    <source>
        <dbReference type="ARBA" id="ARBA00006930"/>
    </source>
</evidence>
<dbReference type="PANTHER" id="PTHR32114">
    <property type="entry name" value="ABC TRANSPORTER ABCH.3"/>
    <property type="match status" value="1"/>
</dbReference>
<dbReference type="EMBL" id="AHDJ01000034">
    <property type="protein sequence ID" value="EJQ42361.1"/>
    <property type="molecule type" value="Genomic_DNA"/>
</dbReference>
<dbReference type="InterPro" id="IPR038729">
    <property type="entry name" value="Rad50/SbcC_AAA"/>
</dbReference>
<dbReference type="PANTHER" id="PTHR32114:SF2">
    <property type="entry name" value="ABC TRANSPORTER ABCH.3"/>
    <property type="match status" value="1"/>
</dbReference>
<dbReference type="InterPro" id="IPR027417">
    <property type="entry name" value="P-loop_NTPase"/>
</dbReference>
<feature type="coiled-coil region" evidence="4">
    <location>
        <begin position="422"/>
        <end position="470"/>
    </location>
</feature>
<evidence type="ECO:0000313" key="7">
    <source>
        <dbReference type="Proteomes" id="UP000006600"/>
    </source>
</evidence>
<comment type="caution">
    <text evidence="6">The sequence shown here is derived from an EMBL/GenBank/DDBJ whole genome shotgun (WGS) entry which is preliminary data.</text>
</comment>
<dbReference type="GO" id="GO:0016887">
    <property type="term" value="F:ATP hydrolysis activity"/>
    <property type="evidence" value="ECO:0007669"/>
    <property type="project" value="InterPro"/>
</dbReference>
<evidence type="ECO:0000256" key="4">
    <source>
        <dbReference type="SAM" id="Coils"/>
    </source>
</evidence>
<organism evidence="6 7">
    <name type="scientific">Bacillus cereus BAG5X1-1</name>
    <dbReference type="NCBI Taxonomy" id="1053189"/>
    <lineage>
        <taxon>Bacteria</taxon>
        <taxon>Bacillati</taxon>
        <taxon>Bacillota</taxon>
        <taxon>Bacilli</taxon>
        <taxon>Bacillales</taxon>
        <taxon>Bacillaceae</taxon>
        <taxon>Bacillus</taxon>
        <taxon>Bacillus cereus group</taxon>
    </lineage>
</organism>
<dbReference type="Pfam" id="PF13476">
    <property type="entry name" value="AAA_23"/>
    <property type="match status" value="1"/>
</dbReference>
<evidence type="ECO:0000256" key="3">
    <source>
        <dbReference type="ARBA" id="ARBA00013368"/>
    </source>
</evidence>
<evidence type="ECO:0000256" key="2">
    <source>
        <dbReference type="ARBA" id="ARBA00011322"/>
    </source>
</evidence>
<accession>J8A1A5</accession>
<keyword evidence="4" id="KW-0175">Coiled coil</keyword>
<dbReference type="Proteomes" id="UP000006600">
    <property type="component" value="Unassembled WGS sequence"/>
</dbReference>
<feature type="coiled-coil region" evidence="4">
    <location>
        <begin position="725"/>
        <end position="766"/>
    </location>
</feature>
<reference evidence="6 7" key="1">
    <citation type="submission" date="2012-04" db="EMBL/GenBank/DDBJ databases">
        <title>The Genome Sequence of Bacillus cereus BAG5X1-1.</title>
        <authorList>
            <consortium name="The Broad Institute Genome Sequencing Platform"/>
            <consortium name="The Broad Institute Genome Sequencing Center for Infectious Disease"/>
            <person name="Feldgarden M."/>
            <person name="Van der Auwera G.A."/>
            <person name="Mahillon J."/>
            <person name="Duprez V."/>
            <person name="Timmery S."/>
            <person name="Mattelet C."/>
            <person name="Dierick K."/>
            <person name="Sun M."/>
            <person name="Yu Z."/>
            <person name="Zhu L."/>
            <person name="Hu X."/>
            <person name="Shank E.B."/>
            <person name="Swiecicka I."/>
            <person name="Hansen B.M."/>
            <person name="Andrup L."/>
            <person name="Young S.K."/>
            <person name="Zeng Q."/>
            <person name="Gargeya S."/>
            <person name="Fitzgerald M."/>
            <person name="Haas B."/>
            <person name="Abouelleil A."/>
            <person name="Alvarado L."/>
            <person name="Arachchi H.M."/>
            <person name="Berlin A."/>
            <person name="Chapman S.B."/>
            <person name="Goldberg J."/>
            <person name="Griggs A."/>
            <person name="Gujja S."/>
            <person name="Hansen M."/>
            <person name="Howarth C."/>
            <person name="Imamovic A."/>
            <person name="Larimer J."/>
            <person name="McCowen C."/>
            <person name="Montmayeur A."/>
            <person name="Murphy C."/>
            <person name="Neiman D."/>
            <person name="Pearson M."/>
            <person name="Priest M."/>
            <person name="Roberts A."/>
            <person name="Saif S."/>
            <person name="Shea T."/>
            <person name="Sisk P."/>
            <person name="Sykes S."/>
            <person name="Wortman J."/>
            <person name="Nusbaum C."/>
            <person name="Birren B."/>
        </authorList>
    </citation>
    <scope>NUCLEOTIDE SEQUENCE [LARGE SCALE GENOMIC DNA]</scope>
    <source>
        <strain evidence="6 7">BAG5X1-1</strain>
    </source>
</reference>
<dbReference type="SUPFAM" id="SSF52540">
    <property type="entry name" value="P-loop containing nucleoside triphosphate hydrolases"/>
    <property type="match status" value="1"/>
</dbReference>
<dbReference type="PATRIC" id="fig|1053189.3.peg.3998"/>
<dbReference type="GO" id="GO:0006302">
    <property type="term" value="P:double-strand break repair"/>
    <property type="evidence" value="ECO:0007669"/>
    <property type="project" value="InterPro"/>
</dbReference>
<protein>
    <recommendedName>
        <fullName evidence="3">Nuclease SbcCD subunit C</fullName>
    </recommendedName>
</protein>